<dbReference type="Gene3D" id="2.170.130.10">
    <property type="entry name" value="TonB-dependent receptor, plug domain"/>
    <property type="match status" value="1"/>
</dbReference>
<reference evidence="7 8" key="1">
    <citation type="submission" date="2021-08" db="EMBL/GenBank/DDBJ databases">
        <title>Comparative Genomics Analysis of the Genus Qipengyuania Reveals Extensive Genetic Diversity and Metabolic Versatility, Including the Description of Fifteen Novel Species.</title>
        <authorList>
            <person name="Liu Y."/>
        </authorList>
    </citation>
    <scope>NUCLEOTIDE SEQUENCE [LARGE SCALE GENOMIC DNA]</scope>
    <source>
        <strain evidence="7 8">6D47A</strain>
    </source>
</reference>
<evidence type="ECO:0000256" key="5">
    <source>
        <dbReference type="SAM" id="SignalP"/>
    </source>
</evidence>
<dbReference type="Proteomes" id="UP000755104">
    <property type="component" value="Unassembled WGS sequence"/>
</dbReference>
<evidence type="ECO:0000256" key="1">
    <source>
        <dbReference type="ARBA" id="ARBA00022448"/>
    </source>
</evidence>
<comment type="similarity">
    <text evidence="4">Belongs to the TonB-dependent receptor family.</text>
</comment>
<evidence type="ECO:0000313" key="8">
    <source>
        <dbReference type="Proteomes" id="UP000755104"/>
    </source>
</evidence>
<evidence type="ECO:0000256" key="2">
    <source>
        <dbReference type="ARBA" id="ARBA00023136"/>
    </source>
</evidence>
<evidence type="ECO:0000256" key="4">
    <source>
        <dbReference type="PROSITE-ProRule" id="PRU01360"/>
    </source>
</evidence>
<feature type="signal peptide" evidence="5">
    <location>
        <begin position="1"/>
        <end position="25"/>
    </location>
</feature>
<comment type="subcellular location">
    <subcellularLocation>
        <location evidence="4">Cell outer membrane</location>
        <topology evidence="4">Multi-pass membrane protein</topology>
    </subcellularLocation>
</comment>
<evidence type="ECO:0000256" key="3">
    <source>
        <dbReference type="ARBA" id="ARBA00023237"/>
    </source>
</evidence>
<gene>
    <name evidence="7" type="ORF">K3174_07635</name>
</gene>
<keyword evidence="8" id="KW-1185">Reference proteome</keyword>
<keyword evidence="5" id="KW-0732">Signal</keyword>
<dbReference type="InterPro" id="IPR037066">
    <property type="entry name" value="Plug_dom_sf"/>
</dbReference>
<feature type="chain" id="PRO_5045954598" evidence="5">
    <location>
        <begin position="26"/>
        <end position="400"/>
    </location>
</feature>
<dbReference type="Gene3D" id="3.55.50.30">
    <property type="match status" value="1"/>
</dbReference>
<dbReference type="RefSeq" id="WP_221557668.1">
    <property type="nucleotide sequence ID" value="NZ_JAIGNO010000004.1"/>
</dbReference>
<feature type="domain" description="Secretin/TonB short N-terminal" evidence="6">
    <location>
        <begin position="55"/>
        <end position="106"/>
    </location>
</feature>
<keyword evidence="7" id="KW-0675">Receptor</keyword>
<dbReference type="PROSITE" id="PS52016">
    <property type="entry name" value="TONB_DEPENDENT_REC_3"/>
    <property type="match status" value="1"/>
</dbReference>
<dbReference type="InterPro" id="IPR039426">
    <property type="entry name" value="TonB-dep_rcpt-like"/>
</dbReference>
<dbReference type="InterPro" id="IPR012910">
    <property type="entry name" value="Plug_dom"/>
</dbReference>
<keyword evidence="1 4" id="KW-0813">Transport</keyword>
<sequence length="400" mass="43058">MARMRRAVMVGVATSGLVMGNVALAQQQEPTEIEFNIEAGDLNSALIEFSRQSNIQILFTPDLVRGKATGAIRGPATAEEALSRLLAGTGIVYRVSNSGAYLLSAEEDERLSISGGRLSSSEDDDIVVTGSRIKREGNVFTSISPIEVIRTEDALKQGLFDSTRILQQSESAAGFQIDTTLQSSRLENGPGSSTIDIRGFGASRTLVLLNGRRMAPSGVEGAPTSPSINSIPAGLVDRYEILVDGASTIYGSDAIGGVVNVILKKEFEGLELNATGQSPAGLNTADYSISGTWGKNFDNGYIGVGVDYEHQDEVLFSDRKFINQCTKRISRSQSGAFRDEEIFFDAEYRAIYGDFRDAPNNGCVDLNTRGRVFLNLSVVKTFGTLRGVIFRSVGLVRLVI</sequence>
<dbReference type="Pfam" id="PF07660">
    <property type="entry name" value="STN"/>
    <property type="match status" value="1"/>
</dbReference>
<evidence type="ECO:0000313" key="7">
    <source>
        <dbReference type="EMBL" id="MBX7482399.1"/>
    </source>
</evidence>
<dbReference type="Pfam" id="PF07715">
    <property type="entry name" value="Plug"/>
    <property type="match status" value="1"/>
</dbReference>
<keyword evidence="3 4" id="KW-0998">Cell outer membrane</keyword>
<name>A0ABS7J945_9SPHN</name>
<evidence type="ECO:0000259" key="6">
    <source>
        <dbReference type="SMART" id="SM00965"/>
    </source>
</evidence>
<feature type="non-terminal residue" evidence="7">
    <location>
        <position position="400"/>
    </location>
</feature>
<protein>
    <submittedName>
        <fullName evidence="7">TonB-dependent receptor</fullName>
    </submittedName>
</protein>
<comment type="caution">
    <text evidence="7">The sequence shown here is derived from an EMBL/GenBank/DDBJ whole genome shotgun (WGS) entry which is preliminary data.</text>
</comment>
<keyword evidence="4" id="KW-0812">Transmembrane</keyword>
<dbReference type="EMBL" id="JAIGNO010000004">
    <property type="protein sequence ID" value="MBX7482399.1"/>
    <property type="molecule type" value="Genomic_DNA"/>
</dbReference>
<keyword evidence="2 4" id="KW-0472">Membrane</keyword>
<dbReference type="PANTHER" id="PTHR47234:SF3">
    <property type="entry name" value="SECRETIN_TONB SHORT N-TERMINAL DOMAIN-CONTAINING PROTEIN"/>
    <property type="match status" value="1"/>
</dbReference>
<accession>A0ABS7J945</accession>
<dbReference type="SUPFAM" id="SSF56935">
    <property type="entry name" value="Porins"/>
    <property type="match status" value="1"/>
</dbReference>
<proteinExistence type="inferred from homology"/>
<organism evidence="7 8">
    <name type="scientific">Qipengyuania qiaonensis</name>
    <dbReference type="NCBI Taxonomy" id="2867240"/>
    <lineage>
        <taxon>Bacteria</taxon>
        <taxon>Pseudomonadati</taxon>
        <taxon>Pseudomonadota</taxon>
        <taxon>Alphaproteobacteria</taxon>
        <taxon>Sphingomonadales</taxon>
        <taxon>Erythrobacteraceae</taxon>
        <taxon>Qipengyuania</taxon>
    </lineage>
</organism>
<dbReference type="PANTHER" id="PTHR47234">
    <property type="match status" value="1"/>
</dbReference>
<keyword evidence="4" id="KW-1134">Transmembrane beta strand</keyword>
<dbReference type="InterPro" id="IPR011662">
    <property type="entry name" value="Secretin/TonB_short_N"/>
</dbReference>
<dbReference type="SMART" id="SM00965">
    <property type="entry name" value="STN"/>
    <property type="match status" value="1"/>
</dbReference>